<evidence type="ECO:0000313" key="2">
    <source>
        <dbReference type="Proteomes" id="UP000655523"/>
    </source>
</evidence>
<name>A0A972SNH6_9BURK</name>
<dbReference type="Gene3D" id="1.10.150.610">
    <property type="match status" value="1"/>
</dbReference>
<proteinExistence type="predicted"/>
<evidence type="ECO:0000313" key="1">
    <source>
        <dbReference type="EMBL" id="NPT62218.1"/>
    </source>
</evidence>
<organism evidence="1 2">
    <name type="scientific">Paraburkholderia elongata</name>
    <dbReference type="NCBI Taxonomy" id="2675747"/>
    <lineage>
        <taxon>Bacteria</taxon>
        <taxon>Pseudomonadati</taxon>
        <taxon>Pseudomonadota</taxon>
        <taxon>Betaproteobacteria</taxon>
        <taxon>Burkholderiales</taxon>
        <taxon>Burkholderiaceae</taxon>
        <taxon>Paraburkholderia</taxon>
    </lineage>
</organism>
<dbReference type="AlphaFoldDB" id="A0A972SNH6"/>
<accession>A0A972SNH6</accession>
<dbReference type="Proteomes" id="UP000655523">
    <property type="component" value="Unassembled WGS sequence"/>
</dbReference>
<dbReference type="EMBL" id="WOEZ01000307">
    <property type="protein sequence ID" value="NPT62218.1"/>
    <property type="molecule type" value="Genomic_DNA"/>
</dbReference>
<gene>
    <name evidence="1" type="ORF">GNZ13_48845</name>
</gene>
<keyword evidence="2" id="KW-1185">Reference proteome</keyword>
<sequence>MQRASAVLFLLRHRREWSARVEAAQSGDVEFEMRQLDLIERLILDVRAGRVDAFELDHPRAIAVFVSD</sequence>
<comment type="caution">
    <text evidence="1">The sequence shown here is derived from an EMBL/GenBank/DDBJ whole genome shotgun (WGS) entry which is preliminary data.</text>
</comment>
<protein>
    <submittedName>
        <fullName evidence="1">Uncharacterized protein</fullName>
    </submittedName>
</protein>
<reference evidence="1 2" key="1">
    <citation type="submission" date="2019-11" db="EMBL/GenBank/DDBJ databases">
        <title>Metabolism of dissolved organic matter in forest soils.</title>
        <authorList>
            <person name="Cyle K.T."/>
            <person name="Wilhelm R.C."/>
            <person name="Martinez C.E."/>
        </authorList>
    </citation>
    <scope>NUCLEOTIDE SEQUENCE [LARGE SCALE GENOMIC DNA]</scope>
    <source>
        <strain evidence="1 2">5N</strain>
    </source>
</reference>